<dbReference type="EMBL" id="AWFF01000109">
    <property type="protein sequence ID" value="KCZ50478.1"/>
    <property type="molecule type" value="Genomic_DNA"/>
</dbReference>
<dbReference type="STRING" id="1280946.HY29_06865"/>
<dbReference type="Pfam" id="PF00300">
    <property type="entry name" value="His_Phos_1"/>
    <property type="match status" value="1"/>
</dbReference>
<dbReference type="Gene3D" id="3.40.50.1240">
    <property type="entry name" value="Phosphoglycerate mutase-like"/>
    <property type="match status" value="1"/>
</dbReference>
<dbReference type="InterPro" id="IPR013078">
    <property type="entry name" value="His_Pase_superF_clade-1"/>
</dbReference>
<reference evidence="1 2" key="1">
    <citation type="journal article" date="2014" name="Antonie Van Leeuwenhoek">
        <title>Hyphomonas beringensis sp. nov. and Hyphomonas chukchiensis sp. nov., isolated from surface seawater of the Bering Sea and Chukchi Sea.</title>
        <authorList>
            <person name="Li C."/>
            <person name="Lai Q."/>
            <person name="Li G."/>
            <person name="Dong C."/>
            <person name="Wang J."/>
            <person name="Liao Y."/>
            <person name="Shao Z."/>
        </authorList>
    </citation>
    <scope>NUCLEOTIDE SEQUENCE [LARGE SCALE GENOMIC DNA]</scope>
    <source>
        <strain evidence="1 2">25B14_1</strain>
    </source>
</reference>
<dbReference type="PANTHER" id="PTHR47623:SF1">
    <property type="entry name" value="OS09G0287300 PROTEIN"/>
    <property type="match status" value="1"/>
</dbReference>
<organism evidence="1 2">
    <name type="scientific">Hyphomonas beringensis</name>
    <dbReference type="NCBI Taxonomy" id="1280946"/>
    <lineage>
        <taxon>Bacteria</taxon>
        <taxon>Pseudomonadati</taxon>
        <taxon>Pseudomonadota</taxon>
        <taxon>Alphaproteobacteria</taxon>
        <taxon>Hyphomonadales</taxon>
        <taxon>Hyphomonadaceae</taxon>
        <taxon>Hyphomonas</taxon>
    </lineage>
</organism>
<dbReference type="eggNOG" id="COG2062">
    <property type="taxonomic scope" value="Bacteria"/>
</dbReference>
<accession>A0A062TYB0</accession>
<comment type="caution">
    <text evidence="1">The sequence shown here is derived from an EMBL/GenBank/DDBJ whole genome shotgun (WGS) entry which is preliminary data.</text>
</comment>
<dbReference type="SUPFAM" id="SSF53254">
    <property type="entry name" value="Phosphoglycerate mutase-like"/>
    <property type="match status" value="1"/>
</dbReference>
<dbReference type="AlphaFoldDB" id="A0A062TYB0"/>
<dbReference type="CDD" id="cd07067">
    <property type="entry name" value="HP_PGM_like"/>
    <property type="match status" value="1"/>
</dbReference>
<keyword evidence="2" id="KW-1185">Reference proteome</keyword>
<protein>
    <recommendedName>
        <fullName evidence="3">Phosphohistidine phosphatase</fullName>
    </recommendedName>
</protein>
<gene>
    <name evidence="1" type="ORF">HY29_06865</name>
</gene>
<dbReference type="Proteomes" id="UP000027037">
    <property type="component" value="Unassembled WGS sequence"/>
</dbReference>
<dbReference type="RefSeq" id="WP_051601756.1">
    <property type="nucleotide sequence ID" value="NZ_AWFF01000109.1"/>
</dbReference>
<dbReference type="InterPro" id="IPR029033">
    <property type="entry name" value="His_PPase_superfam"/>
</dbReference>
<dbReference type="PANTHER" id="PTHR47623">
    <property type="entry name" value="OS09G0287300 PROTEIN"/>
    <property type="match status" value="1"/>
</dbReference>
<dbReference type="OrthoDB" id="9810154at2"/>
<sequence length="176" mass="19442">MKRLILMRHAKTEPWGEGVDDFARALTERGKEDAKRMAEELVGMGWSPERILVSTARRARETCSEVAKVVEGEKVRPMESLYLSGVRGLVDAVAQNDGAGTLMVIGHNPGLHDFSMEILREGGSLDHQDARRVVEKFPTSCCALFEADENGAFVPVHFRLAGVLRAKDYREADASS</sequence>
<proteinExistence type="predicted"/>
<evidence type="ECO:0008006" key="3">
    <source>
        <dbReference type="Google" id="ProtNLM"/>
    </source>
</evidence>
<dbReference type="PATRIC" id="fig|1280946.3.peg.3473"/>
<dbReference type="SMART" id="SM00855">
    <property type="entry name" value="PGAM"/>
    <property type="match status" value="1"/>
</dbReference>
<name>A0A062TYB0_9PROT</name>
<evidence type="ECO:0000313" key="2">
    <source>
        <dbReference type="Proteomes" id="UP000027037"/>
    </source>
</evidence>
<evidence type="ECO:0000313" key="1">
    <source>
        <dbReference type="EMBL" id="KCZ50478.1"/>
    </source>
</evidence>